<evidence type="ECO:0000256" key="4">
    <source>
        <dbReference type="ARBA" id="ARBA00022603"/>
    </source>
</evidence>
<evidence type="ECO:0000313" key="9">
    <source>
        <dbReference type="EMBL" id="TEB11938.1"/>
    </source>
</evidence>
<evidence type="ECO:0000256" key="1">
    <source>
        <dbReference type="ARBA" id="ARBA00004953"/>
    </source>
</evidence>
<feature type="domain" description="Tetrapyrrole methylase" evidence="8">
    <location>
        <begin position="4"/>
        <end position="210"/>
    </location>
</feature>
<evidence type="ECO:0000256" key="6">
    <source>
        <dbReference type="ARBA" id="ARBA00022691"/>
    </source>
</evidence>
<dbReference type="Proteomes" id="UP000297597">
    <property type="component" value="Unassembled WGS sequence"/>
</dbReference>
<dbReference type="NCBIfam" id="TIGR01467">
    <property type="entry name" value="cobI_cbiL"/>
    <property type="match status" value="1"/>
</dbReference>
<dbReference type="SUPFAM" id="SSF53790">
    <property type="entry name" value="Tetrapyrrole methylase"/>
    <property type="match status" value="1"/>
</dbReference>
<name>A0A4Y7RSF9_9FIRM</name>
<evidence type="ECO:0000256" key="3">
    <source>
        <dbReference type="ARBA" id="ARBA00022573"/>
    </source>
</evidence>
<dbReference type="OrthoDB" id="9804789at2"/>
<dbReference type="PANTHER" id="PTHR43467:SF2">
    <property type="entry name" value="COBALT-PRECORRIN-2 C(20)-METHYLTRANSFERASE"/>
    <property type="match status" value="1"/>
</dbReference>
<evidence type="ECO:0000256" key="5">
    <source>
        <dbReference type="ARBA" id="ARBA00022679"/>
    </source>
</evidence>
<keyword evidence="5 9" id="KW-0808">Transferase</keyword>
<dbReference type="EMBL" id="QFFZ01000010">
    <property type="protein sequence ID" value="TEB11938.1"/>
    <property type="molecule type" value="Genomic_DNA"/>
</dbReference>
<dbReference type="RefSeq" id="WP_134213173.1">
    <property type="nucleotide sequence ID" value="NZ_QFFZ01000010.1"/>
</dbReference>
<keyword evidence="10" id="KW-1185">Reference proteome</keyword>
<dbReference type="PANTHER" id="PTHR43467">
    <property type="entry name" value="COBALT-PRECORRIN-2 C(20)-METHYLTRANSFERASE"/>
    <property type="match status" value="1"/>
</dbReference>
<comment type="similarity">
    <text evidence="2 7">Belongs to the precorrin methyltransferase family.</text>
</comment>
<keyword evidence="3" id="KW-0169">Cobalamin biosynthesis</keyword>
<dbReference type="AlphaFoldDB" id="A0A4Y7RSF9"/>
<gene>
    <name evidence="9" type="primary">cbiL_2</name>
    <name evidence="9" type="ORF">Pmgp_01305</name>
</gene>
<sequence length="240" mass="26483">MQGTFYGIGVGPGDPELITLKAVKILREVDVIIAPRTEKKQNSSALSIASSFIRQDTQVLELVFPMVFEQGSLSVAWEHNKNIILSFLNEGKNVAFLTLGDPMIYSTYIYVYRLLEGNGLKIETIPGVTSFCAAASRLGFPLAEGNDILSIVPATLEEEKIEKALSYTDNLVLLKVYKNFKQIIAQLKKSSLADNAAMVSRCGFKDEEIIYNLNYSEDKKPNYLSTILARKRASGSAGND</sequence>
<evidence type="ECO:0000313" key="10">
    <source>
        <dbReference type="Proteomes" id="UP000297597"/>
    </source>
</evidence>
<dbReference type="Gene3D" id="3.30.950.10">
    <property type="entry name" value="Methyltransferase, Cobalt-precorrin-4 Transmethylase, Domain 2"/>
    <property type="match status" value="1"/>
</dbReference>
<dbReference type="InterPro" id="IPR000878">
    <property type="entry name" value="4pyrrol_Mease"/>
</dbReference>
<organism evidence="9 10">
    <name type="scientific">Pelotomaculum propionicicum</name>
    <dbReference type="NCBI Taxonomy" id="258475"/>
    <lineage>
        <taxon>Bacteria</taxon>
        <taxon>Bacillati</taxon>
        <taxon>Bacillota</taxon>
        <taxon>Clostridia</taxon>
        <taxon>Eubacteriales</taxon>
        <taxon>Desulfotomaculaceae</taxon>
        <taxon>Pelotomaculum</taxon>
    </lineage>
</organism>
<proteinExistence type="inferred from homology"/>
<dbReference type="GO" id="GO:0043781">
    <property type="term" value="F:cobalt-factor II C20-methyltransferase activity"/>
    <property type="evidence" value="ECO:0007669"/>
    <property type="project" value="UniProtKB-EC"/>
</dbReference>
<dbReference type="Pfam" id="PF00590">
    <property type="entry name" value="TP_methylase"/>
    <property type="match status" value="1"/>
</dbReference>
<keyword evidence="6" id="KW-0949">S-adenosyl-L-methionine</keyword>
<dbReference type="InterPro" id="IPR006364">
    <property type="entry name" value="CobI/CbiL/CobIJ_dom"/>
</dbReference>
<dbReference type="CDD" id="cd11645">
    <property type="entry name" value="Precorrin_2_C20_MT"/>
    <property type="match status" value="1"/>
</dbReference>
<reference evidence="9 10" key="1">
    <citation type="journal article" date="2018" name="Environ. Microbiol.">
        <title>Novel energy conservation strategies and behaviour of Pelotomaculum schinkii driving syntrophic propionate catabolism.</title>
        <authorList>
            <person name="Hidalgo-Ahumada C.A.P."/>
            <person name="Nobu M.K."/>
            <person name="Narihiro T."/>
            <person name="Tamaki H."/>
            <person name="Liu W.T."/>
            <person name="Kamagata Y."/>
            <person name="Stams A.J.M."/>
            <person name="Imachi H."/>
            <person name="Sousa D.Z."/>
        </authorList>
    </citation>
    <scope>NUCLEOTIDE SEQUENCE [LARGE SCALE GENOMIC DNA]</scope>
    <source>
        <strain evidence="9 10">MGP</strain>
    </source>
</reference>
<dbReference type="GO" id="GO:0030788">
    <property type="term" value="F:precorrin-2 C20-methyltransferase activity"/>
    <property type="evidence" value="ECO:0007669"/>
    <property type="project" value="InterPro"/>
</dbReference>
<dbReference type="Gene3D" id="3.40.1010.10">
    <property type="entry name" value="Cobalt-precorrin-4 Transmethylase, Domain 1"/>
    <property type="match status" value="1"/>
</dbReference>
<dbReference type="EC" id="2.1.1.151" evidence="9"/>
<dbReference type="InterPro" id="IPR012382">
    <property type="entry name" value="CobI/CbiL"/>
</dbReference>
<evidence type="ECO:0000256" key="2">
    <source>
        <dbReference type="ARBA" id="ARBA00005879"/>
    </source>
</evidence>
<dbReference type="GO" id="GO:0032259">
    <property type="term" value="P:methylation"/>
    <property type="evidence" value="ECO:0007669"/>
    <property type="project" value="UniProtKB-KW"/>
</dbReference>
<accession>A0A4Y7RSF9</accession>
<evidence type="ECO:0000256" key="7">
    <source>
        <dbReference type="PIRNR" id="PIRNR036427"/>
    </source>
</evidence>
<dbReference type="PIRSF" id="PIRSF036427">
    <property type="entry name" value="Precrrn-2_mtase"/>
    <property type="match status" value="1"/>
</dbReference>
<evidence type="ECO:0000259" key="8">
    <source>
        <dbReference type="Pfam" id="PF00590"/>
    </source>
</evidence>
<comment type="caution">
    <text evidence="9">The sequence shown here is derived from an EMBL/GenBank/DDBJ whole genome shotgun (WGS) entry which is preliminary data.</text>
</comment>
<keyword evidence="4 9" id="KW-0489">Methyltransferase</keyword>
<dbReference type="InterPro" id="IPR014777">
    <property type="entry name" value="4pyrrole_Mease_sub1"/>
</dbReference>
<dbReference type="UniPathway" id="UPA00148"/>
<dbReference type="GO" id="GO:0009236">
    <property type="term" value="P:cobalamin biosynthetic process"/>
    <property type="evidence" value="ECO:0007669"/>
    <property type="project" value="UniProtKB-UniRule"/>
</dbReference>
<dbReference type="InterPro" id="IPR035996">
    <property type="entry name" value="4pyrrol_Methylase_sf"/>
</dbReference>
<protein>
    <submittedName>
        <fullName evidence="9">Cobalt-precorrin-2 C(20)-methyltransferase</fullName>
        <ecNumber evidence="9">2.1.1.151</ecNumber>
    </submittedName>
</protein>
<comment type="pathway">
    <text evidence="1">Cofactor biosynthesis; adenosylcobalamin biosynthesis.</text>
</comment>
<dbReference type="InterPro" id="IPR014776">
    <property type="entry name" value="4pyrrole_Mease_sub2"/>
</dbReference>